<comment type="cofactor">
    <cofactor evidence="1">
        <name>FAD</name>
        <dbReference type="ChEBI" id="CHEBI:57692"/>
    </cofactor>
</comment>
<accession>A0A9W5B890</accession>
<dbReference type="EC" id="1.4.3.4" evidence="6"/>
<dbReference type="InterPro" id="IPR002937">
    <property type="entry name" value="Amino_oxidase"/>
</dbReference>
<feature type="binding site" evidence="4">
    <location>
        <position position="330"/>
    </location>
    <ligand>
        <name>substrate</name>
    </ligand>
</feature>
<dbReference type="Pfam" id="PF01593">
    <property type="entry name" value="Amino_oxidase"/>
    <property type="match status" value="1"/>
</dbReference>
<organism evidence="6 7">
    <name type="scientific">Agrobacterium genomosp. 2 str. CFBP 5494</name>
    <dbReference type="NCBI Taxonomy" id="1183436"/>
    <lineage>
        <taxon>Bacteria</taxon>
        <taxon>Pseudomonadati</taxon>
        <taxon>Pseudomonadota</taxon>
        <taxon>Alphaproteobacteria</taxon>
        <taxon>Hyphomicrobiales</taxon>
        <taxon>Rhizobiaceae</taxon>
        <taxon>Rhizobium/Agrobacterium group</taxon>
        <taxon>Agrobacterium</taxon>
        <taxon>Agrobacterium tumefaciens complex</taxon>
    </lineage>
</organism>
<keyword evidence="7" id="KW-1185">Reference proteome</keyword>
<dbReference type="PANTHER" id="PTHR43563:SF1">
    <property type="entry name" value="AMINE OXIDASE [FLAVIN-CONTAINING] B"/>
    <property type="match status" value="1"/>
</dbReference>
<evidence type="ECO:0000259" key="5">
    <source>
        <dbReference type="Pfam" id="PF01593"/>
    </source>
</evidence>
<comment type="caution">
    <text evidence="6">The sequence shown here is derived from an EMBL/GenBank/DDBJ whole genome shotgun (WGS) entry which is preliminary data.</text>
</comment>
<name>A0A9W5B890_9HYPH</name>
<dbReference type="GO" id="GO:0097621">
    <property type="term" value="F:monoamine oxidase activity"/>
    <property type="evidence" value="ECO:0007669"/>
    <property type="project" value="UniProtKB-EC"/>
</dbReference>
<reference evidence="6 7" key="1">
    <citation type="submission" date="2016-01" db="EMBL/GenBank/DDBJ databases">
        <authorList>
            <person name="Regsiter A."/>
            <person name="william w."/>
        </authorList>
    </citation>
    <scope>NUCLEOTIDE SEQUENCE [LARGE SCALE GENOMIC DNA]</scope>
    <source>
        <strain evidence="6 7">CFBP 5494</strain>
    </source>
</reference>
<dbReference type="Gene3D" id="3.50.50.60">
    <property type="entry name" value="FAD/NAD(P)-binding domain"/>
    <property type="match status" value="1"/>
</dbReference>
<gene>
    <name evidence="6" type="ORF">AGR2A_pc0151</name>
</gene>
<dbReference type="SUPFAM" id="SSF54373">
    <property type="entry name" value="FAD-linked reductases, C-terminal domain"/>
    <property type="match status" value="1"/>
</dbReference>
<dbReference type="PRINTS" id="PR00757">
    <property type="entry name" value="AMINEOXDASEF"/>
</dbReference>
<feature type="binding site" evidence="4">
    <location>
        <position position="23"/>
    </location>
    <ligand>
        <name>FAD</name>
        <dbReference type="ChEBI" id="CHEBI:57692"/>
    </ligand>
</feature>
<evidence type="ECO:0000313" key="7">
    <source>
        <dbReference type="Proteomes" id="UP000191933"/>
    </source>
</evidence>
<proteinExistence type="inferred from homology"/>
<dbReference type="InterPro" id="IPR050703">
    <property type="entry name" value="Flavin_MAO"/>
</dbReference>
<evidence type="ECO:0000256" key="3">
    <source>
        <dbReference type="ARBA" id="ARBA00023002"/>
    </source>
</evidence>
<dbReference type="EMBL" id="FBVY01000049">
    <property type="protein sequence ID" value="CUX04107.1"/>
    <property type="molecule type" value="Genomic_DNA"/>
</dbReference>
<feature type="domain" description="Amine oxidase" evidence="5">
    <location>
        <begin position="22"/>
        <end position="434"/>
    </location>
</feature>
<keyword evidence="3 6" id="KW-0560">Oxidoreductase</keyword>
<dbReference type="InterPro" id="IPR036188">
    <property type="entry name" value="FAD/NAD-bd_sf"/>
</dbReference>
<feature type="binding site" evidence="4">
    <location>
        <position position="410"/>
    </location>
    <ligand>
        <name>FAD</name>
        <dbReference type="ChEBI" id="CHEBI:57692"/>
    </ligand>
</feature>
<evidence type="ECO:0000256" key="4">
    <source>
        <dbReference type="PIRSR" id="PIRSR601613-1"/>
    </source>
</evidence>
<evidence type="ECO:0000313" key="6">
    <source>
        <dbReference type="EMBL" id="CUX04107.1"/>
    </source>
</evidence>
<dbReference type="SUPFAM" id="SSF51905">
    <property type="entry name" value="FAD/NAD(P)-binding domain"/>
    <property type="match status" value="1"/>
</dbReference>
<comment type="similarity">
    <text evidence="2">Belongs to the flavin monoamine oxidase family.</text>
</comment>
<dbReference type="PANTHER" id="PTHR43563">
    <property type="entry name" value="AMINE OXIDASE"/>
    <property type="match status" value="1"/>
</dbReference>
<sequence>MMMQLFPESNRHVDVVIVGLGLSGLSALRMMSAAGVSTLGIDARDRIGGKTETIKSEEGRSFEGGPEFVKPGHERMRSLIREFGLGLLTVERRGHRSIFRNGIRWTEHHDYIDPGLLRLKRRFDQLKADFKKGVVEKGLEECSVGTWLGMQDVDALQQTRFAHDLVFELSGTDPFAVSMAATVSYHAAAGQSHDQSSERIVGGGSAVAAKLAAGLDPNSITLNTMIHAVNRHQKGVELQTTRGTVTASFAVLAVSPTVLNRMSFSPALPERRHRLISGWTQQAATKSFVVFERQWWKSIGLSGFAEGEMGNTIVMNASRPGEREGTLLLFENGVAGGPRISQHETKARALKDLERYFGYLPCPVIDFATKSWGSDPLSSGCGSPLPPRYPVNSRSELAKPIENIFFAGTEVAEQGWGSMEGAVRAGEAAADRILSIIKN</sequence>
<evidence type="ECO:0000256" key="1">
    <source>
        <dbReference type="ARBA" id="ARBA00001974"/>
    </source>
</evidence>
<dbReference type="Proteomes" id="UP000191933">
    <property type="component" value="Unassembled WGS sequence"/>
</dbReference>
<evidence type="ECO:0000256" key="2">
    <source>
        <dbReference type="ARBA" id="ARBA00005995"/>
    </source>
</evidence>
<dbReference type="AlphaFoldDB" id="A0A9W5B890"/>
<dbReference type="InterPro" id="IPR001613">
    <property type="entry name" value="Flavin_amine_oxidase"/>
</dbReference>
<protein>
    <submittedName>
        <fullName evidence="6">Monoamine oxidase</fullName>
        <ecNumber evidence="6">1.4.3.4</ecNumber>
    </submittedName>
</protein>